<accession>A0A9X1NVM2</accession>
<dbReference type="NCBIfam" id="TIGR03951">
    <property type="entry name" value="Fe_III_red_FhuF"/>
    <property type="match status" value="1"/>
</dbReference>
<dbReference type="InterPro" id="IPR008090">
    <property type="entry name" value="Fe_iron_reduct"/>
</dbReference>
<dbReference type="Proteomes" id="UP001139089">
    <property type="component" value="Unassembled WGS sequence"/>
</dbReference>
<protein>
    <submittedName>
        <fullName evidence="2">Siderophore-iron reductase FhuF</fullName>
    </submittedName>
</protein>
<keyword evidence="3" id="KW-1185">Reference proteome</keyword>
<dbReference type="InterPro" id="IPR022770">
    <property type="entry name" value="IucA/IucC-like_C"/>
</dbReference>
<comment type="caution">
    <text evidence="2">The sequence shown here is derived from an EMBL/GenBank/DDBJ whole genome shotgun (WGS) entry which is preliminary data.</text>
</comment>
<proteinExistence type="predicted"/>
<dbReference type="PRINTS" id="PR01714">
    <property type="entry name" value="2FE2SRDCTASE"/>
</dbReference>
<gene>
    <name evidence="2" type="primary">fhuF</name>
    <name evidence="2" type="ORF">LRX75_16900</name>
</gene>
<sequence>MIPTPSSSTNDAFRPPELKSVFTGEHAWCGEKMMLSRDLEGALPLAGFFSSPAFTAALDRYAQAHGGSDRRAIASMWSLYYFAGLTIPFIVARRADYVLPVDLASMTIALAEDGLPRAFGLETEGDWSEADAADGADGYVVPLVHRHLAAVVAAMKSAAGLAPKLAWNNAAVYIDYAINATAPAGGSDDWAARPLFEQPVLADGTANPFRGCLRHEPVGDETVCRRKVCCLRYLLPGIPSCGALCALPAQRGEAPPKGH</sequence>
<evidence type="ECO:0000313" key="2">
    <source>
        <dbReference type="EMBL" id="MCD7110714.1"/>
    </source>
</evidence>
<dbReference type="GO" id="GO:0003824">
    <property type="term" value="F:catalytic activity"/>
    <property type="evidence" value="ECO:0007669"/>
    <property type="project" value="UniProtKB-ARBA"/>
</dbReference>
<dbReference type="EMBL" id="JAJOZR010000011">
    <property type="protein sequence ID" value="MCD7110714.1"/>
    <property type="molecule type" value="Genomic_DNA"/>
</dbReference>
<dbReference type="AlphaFoldDB" id="A0A9X1NVM2"/>
<organism evidence="2 3">
    <name type="scientific">Rhizobium quercicola</name>
    <dbReference type="NCBI Taxonomy" id="2901226"/>
    <lineage>
        <taxon>Bacteria</taxon>
        <taxon>Pseudomonadati</taxon>
        <taxon>Pseudomonadota</taxon>
        <taxon>Alphaproteobacteria</taxon>
        <taxon>Hyphomicrobiales</taxon>
        <taxon>Rhizobiaceae</taxon>
        <taxon>Rhizobium/Agrobacterium group</taxon>
        <taxon>Rhizobium</taxon>
    </lineage>
</organism>
<reference evidence="2" key="1">
    <citation type="submission" date="2021-12" db="EMBL/GenBank/DDBJ databases">
        <authorList>
            <person name="Li Y."/>
        </authorList>
    </citation>
    <scope>NUCLEOTIDE SEQUENCE</scope>
    <source>
        <strain evidence="2">DKSPLA3</strain>
    </source>
</reference>
<evidence type="ECO:0000259" key="1">
    <source>
        <dbReference type="Pfam" id="PF06276"/>
    </source>
</evidence>
<dbReference type="Pfam" id="PF06276">
    <property type="entry name" value="FhuF"/>
    <property type="match status" value="1"/>
</dbReference>
<name>A0A9X1NVM2_9HYPH</name>
<feature type="domain" description="Aerobactin siderophore biosynthesis IucA/IucC-like C-terminal" evidence="1">
    <location>
        <begin position="75"/>
        <end position="214"/>
    </location>
</feature>
<evidence type="ECO:0000313" key="3">
    <source>
        <dbReference type="Proteomes" id="UP001139089"/>
    </source>
</evidence>
<dbReference type="RefSeq" id="WP_231815869.1">
    <property type="nucleotide sequence ID" value="NZ_JAJOZR010000011.1"/>
</dbReference>